<protein>
    <submittedName>
        <fullName evidence="1">Uncharacterized protein</fullName>
    </submittedName>
</protein>
<gene>
    <name evidence="1" type="ORF">DFO73_10916</name>
</gene>
<dbReference type="Proteomes" id="UP000247150">
    <property type="component" value="Unassembled WGS sequence"/>
</dbReference>
<reference evidence="1 2" key="1">
    <citation type="submission" date="2018-05" db="EMBL/GenBank/DDBJ databases">
        <title>Freshwater and sediment microbial communities from various areas in North America, analyzing microbe dynamics in response to fracking.</title>
        <authorList>
            <person name="Lamendella R."/>
        </authorList>
    </citation>
    <scope>NUCLEOTIDE SEQUENCE [LARGE SCALE GENOMIC DNA]</scope>
    <source>
        <strain evidence="1 2">15_TX</strain>
    </source>
</reference>
<sequence length="58" mass="6833">MVSLSFIIKSKLAAFCMDFKHMTIPFRTGNRFFYEIRSLAYDFFKMLTGPLVLFQLSL</sequence>
<comment type="caution">
    <text evidence="1">The sequence shown here is derived from an EMBL/GenBank/DDBJ whole genome shotgun (WGS) entry which is preliminary data.</text>
</comment>
<evidence type="ECO:0000313" key="2">
    <source>
        <dbReference type="Proteomes" id="UP000247150"/>
    </source>
</evidence>
<accession>A0A2V2ZRA2</accession>
<organism evidence="1 2">
    <name type="scientific">Cytobacillus oceanisediminis</name>
    <dbReference type="NCBI Taxonomy" id="665099"/>
    <lineage>
        <taxon>Bacteria</taxon>
        <taxon>Bacillati</taxon>
        <taxon>Bacillota</taxon>
        <taxon>Bacilli</taxon>
        <taxon>Bacillales</taxon>
        <taxon>Bacillaceae</taxon>
        <taxon>Cytobacillus</taxon>
    </lineage>
</organism>
<dbReference type="AlphaFoldDB" id="A0A2V2ZRA2"/>
<evidence type="ECO:0000313" key="1">
    <source>
        <dbReference type="EMBL" id="PWW26853.1"/>
    </source>
</evidence>
<name>A0A2V2ZRA2_9BACI</name>
<proteinExistence type="predicted"/>
<dbReference type="EMBL" id="QGTW01000009">
    <property type="protein sequence ID" value="PWW26853.1"/>
    <property type="molecule type" value="Genomic_DNA"/>
</dbReference>